<feature type="transmembrane region" description="Helical" evidence="8">
    <location>
        <begin position="229"/>
        <end position="253"/>
    </location>
</feature>
<evidence type="ECO:0000256" key="2">
    <source>
        <dbReference type="ARBA" id="ARBA00022692"/>
    </source>
</evidence>
<dbReference type="AlphaFoldDB" id="A0A078A0V7"/>
<dbReference type="InParanoid" id="A0A078A0V7"/>
<comment type="similarity">
    <text evidence="7">Belongs to the type 2 lipid phosphate phosphatase family.</text>
</comment>
<keyword evidence="6 8" id="KW-0472">Membrane</keyword>
<keyword evidence="5 8" id="KW-1133">Transmembrane helix</keyword>
<evidence type="ECO:0000256" key="5">
    <source>
        <dbReference type="ARBA" id="ARBA00022989"/>
    </source>
</evidence>
<proteinExistence type="inferred from homology"/>
<sequence>MTTRSLVRPLQFNYDHQQLHRLLVVLTTFIALDYIILKKLFFETSLKHQIMMNEEYYSRVLEIFFEFISILGDGAGVAIYLSFAACTLSRENFFICLMTQGIGCGLVTILKSANNEPRPYFLVENLNPRKCSLEHGDPSAHAFISTALLGSILNRLILQYHLKHPRFLWSIYVAFVTLIGMSRIYNGYHTYNQVLSGFIWGASLYYFTCKIIADYLIKFVRNFRFLHKNVLLWNPLTQFFVYGYLIQTLLYFYNVNYRPTPESWYAITKKNCPNRLIHIDPELSDFEKFSTSSTILGAILGLYIENNYLPTKDMLDHFKVPLIKSAFALAVTLIGMLLSVSISFVVSHNHPFILVLLCKSFLPCFGAGLYLMGFSRYVLFWFGLINTKKIYLDYNKDVNKDE</sequence>
<keyword evidence="4" id="KW-0256">Endoplasmic reticulum</keyword>
<dbReference type="GO" id="GO:0005789">
    <property type="term" value="C:endoplasmic reticulum membrane"/>
    <property type="evidence" value="ECO:0007669"/>
    <property type="project" value="UniProtKB-SubCell"/>
</dbReference>
<dbReference type="CDD" id="cd01610">
    <property type="entry name" value="PAP2_like"/>
    <property type="match status" value="1"/>
</dbReference>
<feature type="transmembrane region" description="Helical" evidence="8">
    <location>
        <begin position="326"/>
        <end position="346"/>
    </location>
</feature>
<keyword evidence="2 8" id="KW-0812">Transmembrane</keyword>
<evidence type="ECO:0000313" key="11">
    <source>
        <dbReference type="Proteomes" id="UP000039865"/>
    </source>
</evidence>
<feature type="transmembrane region" description="Helical" evidence="8">
    <location>
        <begin position="93"/>
        <end position="113"/>
    </location>
</feature>
<keyword evidence="3" id="KW-0378">Hydrolase</keyword>
<protein>
    <submittedName>
        <fullName evidence="10">Pap2 superfamily phosphatase</fullName>
    </submittedName>
</protein>
<feature type="transmembrane region" description="Helical" evidence="8">
    <location>
        <begin position="61"/>
        <end position="81"/>
    </location>
</feature>
<dbReference type="Gene3D" id="1.20.144.10">
    <property type="entry name" value="Phosphatidic acid phosphatase type 2/haloperoxidase"/>
    <property type="match status" value="1"/>
</dbReference>
<evidence type="ECO:0000256" key="6">
    <source>
        <dbReference type="ARBA" id="ARBA00023136"/>
    </source>
</evidence>
<dbReference type="PANTHER" id="PTHR14969">
    <property type="entry name" value="SPHINGOSINE-1-PHOSPHATE PHOSPHOHYDROLASE"/>
    <property type="match status" value="1"/>
</dbReference>
<dbReference type="Proteomes" id="UP000039865">
    <property type="component" value="Unassembled WGS sequence"/>
</dbReference>
<dbReference type="OrthoDB" id="296323at2759"/>
<dbReference type="Pfam" id="PF01569">
    <property type="entry name" value="PAP2"/>
    <property type="match status" value="1"/>
</dbReference>
<feature type="transmembrane region" description="Helical" evidence="8">
    <location>
        <begin position="140"/>
        <end position="158"/>
    </location>
</feature>
<feature type="domain" description="Phosphatidic acid phosphatase type 2/haloperoxidase" evidence="9">
    <location>
        <begin position="93"/>
        <end position="209"/>
    </location>
</feature>
<dbReference type="SMART" id="SM00014">
    <property type="entry name" value="acidPPc"/>
    <property type="match status" value="1"/>
</dbReference>
<evidence type="ECO:0000313" key="10">
    <source>
        <dbReference type="EMBL" id="CDW75497.1"/>
    </source>
</evidence>
<evidence type="ECO:0000256" key="1">
    <source>
        <dbReference type="ARBA" id="ARBA00004477"/>
    </source>
</evidence>
<feature type="transmembrane region" description="Helical" evidence="8">
    <location>
        <begin position="197"/>
        <end position="217"/>
    </location>
</feature>
<name>A0A078A0V7_STYLE</name>
<dbReference type="InterPro" id="IPR036938">
    <property type="entry name" value="PAP2/HPO_sf"/>
</dbReference>
<feature type="transmembrane region" description="Helical" evidence="8">
    <location>
        <begin position="21"/>
        <end position="41"/>
    </location>
</feature>
<feature type="transmembrane region" description="Helical" evidence="8">
    <location>
        <begin position="352"/>
        <end position="372"/>
    </location>
</feature>
<gene>
    <name evidence="10" type="primary">Contig16033.g17087</name>
    <name evidence="10" type="ORF">STYLEM_4487</name>
</gene>
<evidence type="ECO:0000259" key="9">
    <source>
        <dbReference type="SMART" id="SM00014"/>
    </source>
</evidence>
<evidence type="ECO:0000256" key="3">
    <source>
        <dbReference type="ARBA" id="ARBA00022801"/>
    </source>
</evidence>
<organism evidence="10 11">
    <name type="scientific">Stylonychia lemnae</name>
    <name type="common">Ciliate</name>
    <dbReference type="NCBI Taxonomy" id="5949"/>
    <lineage>
        <taxon>Eukaryota</taxon>
        <taxon>Sar</taxon>
        <taxon>Alveolata</taxon>
        <taxon>Ciliophora</taxon>
        <taxon>Intramacronucleata</taxon>
        <taxon>Spirotrichea</taxon>
        <taxon>Stichotrichia</taxon>
        <taxon>Sporadotrichida</taxon>
        <taxon>Oxytrichidae</taxon>
        <taxon>Stylonychinae</taxon>
        <taxon>Stylonychia</taxon>
    </lineage>
</organism>
<comment type="subcellular location">
    <subcellularLocation>
        <location evidence="1">Endoplasmic reticulum membrane</location>
        <topology evidence="1">Multi-pass membrane protein</topology>
    </subcellularLocation>
</comment>
<evidence type="ECO:0000256" key="8">
    <source>
        <dbReference type="SAM" id="Phobius"/>
    </source>
</evidence>
<dbReference type="PANTHER" id="PTHR14969:SF28">
    <property type="entry name" value="DIHYDROSPHINGOSINE 1-PHOSPHATE PHOSPHATASE LCB3-RELATED"/>
    <property type="match status" value="1"/>
</dbReference>
<dbReference type="InterPro" id="IPR000326">
    <property type="entry name" value="PAP2/HPO"/>
</dbReference>
<dbReference type="GO" id="GO:0042392">
    <property type="term" value="F:sphingosine-1-phosphate phosphatase activity"/>
    <property type="evidence" value="ECO:0007669"/>
    <property type="project" value="TreeGrafter"/>
</dbReference>
<dbReference type="EMBL" id="CCKQ01004345">
    <property type="protein sequence ID" value="CDW75497.1"/>
    <property type="molecule type" value="Genomic_DNA"/>
</dbReference>
<keyword evidence="11" id="KW-1185">Reference proteome</keyword>
<dbReference type="SUPFAM" id="SSF48317">
    <property type="entry name" value="Acid phosphatase/Vanadium-dependent haloperoxidase"/>
    <property type="match status" value="1"/>
</dbReference>
<evidence type="ECO:0000256" key="7">
    <source>
        <dbReference type="ARBA" id="ARBA00038324"/>
    </source>
</evidence>
<feature type="transmembrane region" description="Helical" evidence="8">
    <location>
        <begin position="167"/>
        <end position="185"/>
    </location>
</feature>
<evidence type="ECO:0000256" key="4">
    <source>
        <dbReference type="ARBA" id="ARBA00022824"/>
    </source>
</evidence>
<accession>A0A078A0V7</accession>
<reference evidence="10 11" key="1">
    <citation type="submission" date="2014-06" db="EMBL/GenBank/DDBJ databases">
        <authorList>
            <person name="Swart Estienne"/>
        </authorList>
    </citation>
    <scope>NUCLEOTIDE SEQUENCE [LARGE SCALE GENOMIC DNA]</scope>
    <source>
        <strain evidence="10 11">130c</strain>
    </source>
</reference>